<name>A0A448T124_SERFO</name>
<dbReference type="Proteomes" id="UP000270487">
    <property type="component" value="Chromosome"/>
</dbReference>
<keyword evidence="1" id="KW-0732">Signal</keyword>
<evidence type="ECO:0000313" key="3">
    <source>
        <dbReference type="Proteomes" id="UP000270487"/>
    </source>
</evidence>
<feature type="signal peptide" evidence="1">
    <location>
        <begin position="1"/>
        <end position="19"/>
    </location>
</feature>
<feature type="chain" id="PRO_5019098302" evidence="1">
    <location>
        <begin position="20"/>
        <end position="119"/>
    </location>
</feature>
<gene>
    <name evidence="2" type="ORF">NCTC13193_04289</name>
</gene>
<protein>
    <submittedName>
        <fullName evidence="2">Uncharacterized protein</fullName>
    </submittedName>
</protein>
<accession>A0A448T124</accession>
<dbReference type="AlphaFoldDB" id="A0A448T124"/>
<organism evidence="2 3">
    <name type="scientific">Serratia fonticola</name>
    <dbReference type="NCBI Taxonomy" id="47917"/>
    <lineage>
        <taxon>Bacteria</taxon>
        <taxon>Pseudomonadati</taxon>
        <taxon>Pseudomonadota</taxon>
        <taxon>Gammaproteobacteria</taxon>
        <taxon>Enterobacterales</taxon>
        <taxon>Yersiniaceae</taxon>
        <taxon>Serratia</taxon>
    </lineage>
</organism>
<evidence type="ECO:0000313" key="2">
    <source>
        <dbReference type="EMBL" id="VEI73685.1"/>
    </source>
</evidence>
<dbReference type="EMBL" id="LR134492">
    <property type="protein sequence ID" value="VEI73685.1"/>
    <property type="molecule type" value="Genomic_DNA"/>
</dbReference>
<evidence type="ECO:0000256" key="1">
    <source>
        <dbReference type="SAM" id="SignalP"/>
    </source>
</evidence>
<sequence length="119" mass="13534">MRKFLFAIIGLVLSLNALASDDIKTYSYCSGLYQGIYEYQPQSNIGKEARPAIKYFQRKIKETGSLDKDSFESGKSVGLKLWSTKNGYKNRPVIVDSCFDSYSSYIQTLSTDELMKLEE</sequence>
<reference evidence="2 3" key="1">
    <citation type="submission" date="2018-12" db="EMBL/GenBank/DDBJ databases">
        <authorList>
            <consortium name="Pathogen Informatics"/>
        </authorList>
    </citation>
    <scope>NUCLEOTIDE SEQUENCE [LARGE SCALE GENOMIC DNA]</scope>
    <source>
        <strain evidence="2 3">NCTC13193</strain>
    </source>
</reference>
<proteinExistence type="predicted"/>